<proteinExistence type="predicted"/>
<organism evidence="1 2">
    <name type="scientific">Candidatus Magasanikbacteria bacterium RIFOXYA2_FULL_44_8</name>
    <dbReference type="NCBI Taxonomy" id="1798696"/>
    <lineage>
        <taxon>Bacteria</taxon>
        <taxon>Candidatus Magasanikiibacteriota</taxon>
    </lineage>
</organism>
<evidence type="ECO:0000313" key="1">
    <source>
        <dbReference type="EMBL" id="OGH84648.1"/>
    </source>
</evidence>
<accession>A0A1F6NLC7</accession>
<dbReference type="EMBL" id="MFQR01000010">
    <property type="protein sequence ID" value="OGH84648.1"/>
    <property type="molecule type" value="Genomic_DNA"/>
</dbReference>
<reference evidence="1 2" key="1">
    <citation type="journal article" date="2016" name="Nat. Commun.">
        <title>Thousands of microbial genomes shed light on interconnected biogeochemical processes in an aquifer system.</title>
        <authorList>
            <person name="Anantharaman K."/>
            <person name="Brown C.T."/>
            <person name="Hug L.A."/>
            <person name="Sharon I."/>
            <person name="Castelle C.J."/>
            <person name="Probst A.J."/>
            <person name="Thomas B.C."/>
            <person name="Singh A."/>
            <person name="Wilkins M.J."/>
            <person name="Karaoz U."/>
            <person name="Brodie E.L."/>
            <person name="Williams K.H."/>
            <person name="Hubbard S.S."/>
            <person name="Banfield J.F."/>
        </authorList>
    </citation>
    <scope>NUCLEOTIDE SEQUENCE [LARGE SCALE GENOMIC DNA]</scope>
</reference>
<comment type="caution">
    <text evidence="1">The sequence shown here is derived from an EMBL/GenBank/DDBJ whole genome shotgun (WGS) entry which is preliminary data.</text>
</comment>
<evidence type="ECO:0000313" key="2">
    <source>
        <dbReference type="Proteomes" id="UP000177803"/>
    </source>
</evidence>
<gene>
    <name evidence="1" type="ORF">A2261_02060</name>
</gene>
<sequence length="113" mass="12835">MKILILNTQAPITEMILDGNFKIAKKELDWRAAIIEGKRTIYLGHKAGFPTGLVTDLFEEMVQKSRAGDSGQDLRIEVFSKSSREEITPAKDDLLLFWDGHKVSEVWERTATK</sequence>
<dbReference type="Proteomes" id="UP000177803">
    <property type="component" value="Unassembled WGS sequence"/>
</dbReference>
<protein>
    <submittedName>
        <fullName evidence="1">Uncharacterized protein</fullName>
    </submittedName>
</protein>
<name>A0A1F6NLC7_9BACT</name>
<dbReference type="AlphaFoldDB" id="A0A1F6NLC7"/>